<reference evidence="3" key="1">
    <citation type="journal article" date="2019" name="Int. J. Syst. Evol. Microbiol.">
        <title>The Global Catalogue of Microorganisms (GCM) 10K type strain sequencing project: providing services to taxonomists for standard genome sequencing and annotation.</title>
        <authorList>
            <consortium name="The Broad Institute Genomics Platform"/>
            <consortium name="The Broad Institute Genome Sequencing Center for Infectious Disease"/>
            <person name="Wu L."/>
            <person name="Ma J."/>
        </authorList>
    </citation>
    <scope>NUCLEOTIDE SEQUENCE [LARGE SCALE GENOMIC DNA]</scope>
    <source>
        <strain evidence="3">JCM 31037</strain>
    </source>
</reference>
<dbReference type="EMBL" id="JBHTMP010000007">
    <property type="protein sequence ID" value="MFD1320751.1"/>
    <property type="molecule type" value="Genomic_DNA"/>
</dbReference>
<evidence type="ECO:0000313" key="3">
    <source>
        <dbReference type="Proteomes" id="UP001597260"/>
    </source>
</evidence>
<name>A0ABW3YAR6_9ACTN</name>
<proteinExistence type="predicted"/>
<protein>
    <submittedName>
        <fullName evidence="2">Uncharacterized protein</fullName>
    </submittedName>
</protein>
<keyword evidence="3" id="KW-1185">Reference proteome</keyword>
<gene>
    <name evidence="2" type="ORF">ACFQ4H_06565</name>
</gene>
<sequence length="182" mass="18389">MRALSTLVGVALSVGVTSSPAIAIASPATPHETAQIRLAQQMLSITVPSAANLGAAFTGTTLSGRLGAVTVEDHRIVNPNTWTATVSATSFRTGTGTPAQTIPNSQVSYWSGPATKSTGGGTLIPGQLTAAQAQSLTVSRTAFRKTAGSGNNTVTWTPTLLVTIPSTAVLGLYTGTITHSVA</sequence>
<accession>A0ABW3YAR6</accession>
<keyword evidence="1" id="KW-0732">Signal</keyword>
<evidence type="ECO:0000313" key="2">
    <source>
        <dbReference type="EMBL" id="MFD1320751.1"/>
    </source>
</evidence>
<dbReference type="Proteomes" id="UP001597260">
    <property type="component" value="Unassembled WGS sequence"/>
</dbReference>
<comment type="caution">
    <text evidence="2">The sequence shown here is derived from an EMBL/GenBank/DDBJ whole genome shotgun (WGS) entry which is preliminary data.</text>
</comment>
<dbReference type="RefSeq" id="WP_377568051.1">
    <property type="nucleotide sequence ID" value="NZ_JBHTMP010000007.1"/>
</dbReference>
<feature type="signal peptide" evidence="1">
    <location>
        <begin position="1"/>
        <end position="23"/>
    </location>
</feature>
<feature type="chain" id="PRO_5046872952" evidence="1">
    <location>
        <begin position="24"/>
        <end position="182"/>
    </location>
</feature>
<organism evidence="2 3">
    <name type="scientific">Micromonospora sonneratiae</name>
    <dbReference type="NCBI Taxonomy" id="1184706"/>
    <lineage>
        <taxon>Bacteria</taxon>
        <taxon>Bacillati</taxon>
        <taxon>Actinomycetota</taxon>
        <taxon>Actinomycetes</taxon>
        <taxon>Micromonosporales</taxon>
        <taxon>Micromonosporaceae</taxon>
        <taxon>Micromonospora</taxon>
    </lineage>
</organism>
<evidence type="ECO:0000256" key="1">
    <source>
        <dbReference type="SAM" id="SignalP"/>
    </source>
</evidence>